<dbReference type="AlphaFoldDB" id="A0A6I4STH1"/>
<dbReference type="SUPFAM" id="SSF51197">
    <property type="entry name" value="Clavaminate synthase-like"/>
    <property type="match status" value="1"/>
</dbReference>
<proteinExistence type="predicted"/>
<dbReference type="Pfam" id="PF02668">
    <property type="entry name" value="TauD"/>
    <property type="match status" value="1"/>
</dbReference>
<evidence type="ECO:0000256" key="2">
    <source>
        <dbReference type="ARBA" id="ARBA00023002"/>
    </source>
</evidence>
<dbReference type="RefSeq" id="WP_160598876.1">
    <property type="nucleotide sequence ID" value="NZ_WTYS01000001.1"/>
</dbReference>
<evidence type="ECO:0000256" key="1">
    <source>
        <dbReference type="ARBA" id="ARBA00001954"/>
    </source>
</evidence>
<dbReference type="InterPro" id="IPR003819">
    <property type="entry name" value="TauD/TfdA-like"/>
</dbReference>
<dbReference type="InterPro" id="IPR050411">
    <property type="entry name" value="AlphaKG_dependent_hydroxylases"/>
</dbReference>
<comment type="caution">
    <text evidence="4">The sequence shown here is derived from an EMBL/GenBank/DDBJ whole genome shotgun (WGS) entry which is preliminary data.</text>
</comment>
<protein>
    <submittedName>
        <fullName evidence="4">SyrP protein</fullName>
    </submittedName>
</protein>
<dbReference type="GO" id="GO:0016706">
    <property type="term" value="F:2-oxoglutarate-dependent dioxygenase activity"/>
    <property type="evidence" value="ECO:0007669"/>
    <property type="project" value="UniProtKB-ARBA"/>
</dbReference>
<evidence type="ECO:0000313" key="4">
    <source>
        <dbReference type="EMBL" id="MXO57842.1"/>
    </source>
</evidence>
<dbReference type="Gene3D" id="3.60.130.10">
    <property type="entry name" value="Clavaminate synthase-like"/>
    <property type="match status" value="1"/>
</dbReference>
<sequence>MSDFPHVAQGSGDLAAYIADNKPAIDAHLAGAGAVLFRGFSVPDAAHFDSTVVAYGQENFPYRESLSNAVRVNVTERVFTANEAPPTTTIHLHHEMAQTPIYPGKLFFYCEIAAETGGATPLCRSDILFERLVSADPARAQAFEQRGVRYSNVMPGSDDAGSGQGRSWRSTLGVETREQADARLAALGYDGQWRDDDSLRATTPVLPAVRMLADDRKSFFNQLIAAFRGWSDARNDPSKSITFGDGEPITSEDMAAAISLSEELTYDHYWQAGDVVLVDNFAVMHGRKPFTGRRRVLASLIK</sequence>
<evidence type="ECO:0000259" key="3">
    <source>
        <dbReference type="Pfam" id="PF02668"/>
    </source>
</evidence>
<evidence type="ECO:0000313" key="5">
    <source>
        <dbReference type="Proteomes" id="UP000468943"/>
    </source>
</evidence>
<dbReference type="PANTHER" id="PTHR10696:SF21">
    <property type="entry name" value="TAUD_TFDA-LIKE DOMAIN-CONTAINING PROTEIN"/>
    <property type="match status" value="1"/>
</dbReference>
<accession>A0A6I4STH1</accession>
<dbReference type="EMBL" id="WTYS01000001">
    <property type="protein sequence ID" value="MXO57842.1"/>
    <property type="molecule type" value="Genomic_DNA"/>
</dbReference>
<keyword evidence="2" id="KW-0560">Oxidoreductase</keyword>
<gene>
    <name evidence="4" type="ORF">GRI36_13240</name>
</gene>
<dbReference type="Proteomes" id="UP000468943">
    <property type="component" value="Unassembled WGS sequence"/>
</dbReference>
<feature type="domain" description="TauD/TfdA-like" evidence="3">
    <location>
        <begin position="13"/>
        <end position="297"/>
    </location>
</feature>
<dbReference type="PANTHER" id="PTHR10696">
    <property type="entry name" value="GAMMA-BUTYROBETAINE HYDROXYLASE-RELATED"/>
    <property type="match status" value="1"/>
</dbReference>
<comment type="cofactor">
    <cofactor evidence="1">
        <name>Fe(2+)</name>
        <dbReference type="ChEBI" id="CHEBI:29033"/>
    </cofactor>
</comment>
<dbReference type="InterPro" id="IPR042098">
    <property type="entry name" value="TauD-like_sf"/>
</dbReference>
<reference evidence="4 5" key="1">
    <citation type="submission" date="2019-12" db="EMBL/GenBank/DDBJ databases">
        <title>Genomic-based taxomic classification of the family Erythrobacteraceae.</title>
        <authorList>
            <person name="Xu L."/>
        </authorList>
    </citation>
    <scope>NUCLEOTIDE SEQUENCE [LARGE SCALE GENOMIC DNA]</scope>
    <source>
        <strain evidence="4 5">JCM 17802</strain>
    </source>
</reference>
<dbReference type="OrthoDB" id="9769888at2"/>
<keyword evidence="5" id="KW-1185">Reference proteome</keyword>
<organism evidence="4 5">
    <name type="scientific">Pontixanthobacter gangjinensis</name>
    <dbReference type="NCBI Taxonomy" id="1028742"/>
    <lineage>
        <taxon>Bacteria</taxon>
        <taxon>Pseudomonadati</taxon>
        <taxon>Pseudomonadota</taxon>
        <taxon>Alphaproteobacteria</taxon>
        <taxon>Sphingomonadales</taxon>
        <taxon>Erythrobacteraceae</taxon>
        <taxon>Pontixanthobacter</taxon>
    </lineage>
</organism>
<name>A0A6I4STH1_9SPHN</name>